<organism evidence="9">
    <name type="scientific">Culex pipiens</name>
    <name type="common">House mosquito</name>
    <dbReference type="NCBI Taxonomy" id="7175"/>
    <lineage>
        <taxon>Eukaryota</taxon>
        <taxon>Metazoa</taxon>
        <taxon>Ecdysozoa</taxon>
        <taxon>Arthropoda</taxon>
        <taxon>Hexapoda</taxon>
        <taxon>Insecta</taxon>
        <taxon>Pterygota</taxon>
        <taxon>Neoptera</taxon>
        <taxon>Endopterygota</taxon>
        <taxon>Diptera</taxon>
        <taxon>Nematocera</taxon>
        <taxon>Culicoidea</taxon>
        <taxon>Culicidae</taxon>
        <taxon>Culicinae</taxon>
        <taxon>Culicini</taxon>
        <taxon>Culex</taxon>
        <taxon>Culex</taxon>
    </lineage>
</organism>
<feature type="transmembrane region" description="Helical" evidence="7">
    <location>
        <begin position="313"/>
        <end position="332"/>
    </location>
</feature>
<keyword evidence="3" id="KW-0547">Nucleotide-binding</keyword>
<feature type="transmembrane region" description="Helical" evidence="7">
    <location>
        <begin position="859"/>
        <end position="880"/>
    </location>
</feature>
<feature type="transmembrane region" description="Helical" evidence="7">
    <location>
        <begin position="975"/>
        <end position="996"/>
    </location>
</feature>
<feature type="transmembrane region" description="Helical" evidence="7">
    <location>
        <begin position="1098"/>
        <end position="1119"/>
    </location>
</feature>
<dbReference type="SUPFAM" id="SSF52540">
    <property type="entry name" value="P-loop containing nucleoside triphosphate hydrolases"/>
    <property type="match status" value="2"/>
</dbReference>
<dbReference type="CDD" id="cd03263">
    <property type="entry name" value="ABC_subfamily_A"/>
    <property type="match status" value="2"/>
</dbReference>
<dbReference type="FunFam" id="3.40.50.300:FF:000436">
    <property type="entry name" value="ATP binding cassette subfamily A member 9"/>
    <property type="match status" value="1"/>
</dbReference>
<feature type="transmembrane region" description="Helical" evidence="7">
    <location>
        <begin position="405"/>
        <end position="428"/>
    </location>
</feature>
<evidence type="ECO:0000256" key="5">
    <source>
        <dbReference type="ARBA" id="ARBA00022989"/>
    </source>
</evidence>
<dbReference type="InterPro" id="IPR013525">
    <property type="entry name" value="ABC2_TM"/>
</dbReference>
<dbReference type="InterPro" id="IPR003593">
    <property type="entry name" value="AAA+_ATPase"/>
</dbReference>
<dbReference type="SMART" id="SM00382">
    <property type="entry name" value="AAA"/>
    <property type="match status" value="2"/>
</dbReference>
<dbReference type="GO" id="GO:0016020">
    <property type="term" value="C:membrane"/>
    <property type="evidence" value="ECO:0007669"/>
    <property type="project" value="UniProtKB-SubCell"/>
</dbReference>
<dbReference type="GO" id="GO:0140359">
    <property type="term" value="F:ABC-type transporter activity"/>
    <property type="evidence" value="ECO:0007669"/>
    <property type="project" value="InterPro"/>
</dbReference>
<dbReference type="InterPro" id="IPR003439">
    <property type="entry name" value="ABC_transporter-like_ATP-bd"/>
</dbReference>
<name>A0A8D8AHM1_CULPI</name>
<evidence type="ECO:0000256" key="7">
    <source>
        <dbReference type="SAM" id="Phobius"/>
    </source>
</evidence>
<dbReference type="Pfam" id="PF12698">
    <property type="entry name" value="ABC2_membrane_3"/>
    <property type="match status" value="2"/>
</dbReference>
<protein>
    <submittedName>
        <fullName evidence="9">ATP-binding cassette sub-family A member 3</fullName>
    </submittedName>
</protein>
<feature type="transmembrane region" description="Helical" evidence="7">
    <location>
        <begin position="338"/>
        <end position="356"/>
    </location>
</feature>
<reference evidence="9" key="1">
    <citation type="submission" date="2021-05" db="EMBL/GenBank/DDBJ databases">
        <authorList>
            <person name="Alioto T."/>
            <person name="Alioto T."/>
            <person name="Gomez Garrido J."/>
        </authorList>
    </citation>
    <scope>NUCLEOTIDE SEQUENCE</scope>
</reference>
<feature type="transmembrane region" description="Helical" evidence="7">
    <location>
        <begin position="227"/>
        <end position="251"/>
    </location>
</feature>
<dbReference type="PANTHER" id="PTHR19229">
    <property type="entry name" value="ATP-BINDING CASSETTE TRANSPORTER SUBFAMILY A ABCA"/>
    <property type="match status" value="1"/>
</dbReference>
<accession>A0A8D8AHM1</accession>
<dbReference type="FunFam" id="3.40.50.300:FF:002470">
    <property type="entry name" value="ABC transporter, putative"/>
    <property type="match status" value="1"/>
</dbReference>
<evidence type="ECO:0000256" key="4">
    <source>
        <dbReference type="ARBA" id="ARBA00022840"/>
    </source>
</evidence>
<feature type="domain" description="ABC transporter" evidence="8">
    <location>
        <begin position="490"/>
        <end position="720"/>
    </location>
</feature>
<feature type="transmembrane region" description="Helical" evidence="7">
    <location>
        <begin position="1017"/>
        <end position="1038"/>
    </location>
</feature>
<evidence type="ECO:0000256" key="1">
    <source>
        <dbReference type="ARBA" id="ARBA00004141"/>
    </source>
</evidence>
<sequence>MVLEGTNLLKVFSYKCLTEKRRHPFRNIINTVFPIVVVSIFVFTRTGFKQGGFNYVTIVNKQPSTAELTEDDVVAFYPTGSFSKLLYAPSNDFTEELIEHTRMKLFVTHDRVESFTTTTELEHALLVTSDFFAIVFDSNSSANTRLSYTIRTKNNNFRTGEVYSRDLFTSYLKDRNEYFESGFLALQYAIERSFLELRTGLADQVLPEYEFKHVPLGGARPQEASQIYAVCIVVAIFVAVACTYLLLVPLVEEKASGMKEYLKIATPYSYWNEVAVFGINLLHLGLISMACVVISCVASVWELTAAQMVSASLLFLLFITCMIAYTFFISALLESVTIATIVAPICYLAPLILVIVQVRFEALLSIFPMAGFSVGIAILDNFQNSWHSFRAAHAFLTGYPGNERINLFGVLTLQLFGTLLWSLLWFYISNVWPGRYGTPKGYLFLFNSDYYQKGKNKINSRLDNSSLTEDDADGAHKGVMEEGDHLDKVVKISNLNKIYKTSYGTRTAVKNLSLKIYKNRITALLGHNGAGKTTTMNIITGMTPRTSGRIEIDGDDNASNYRQQIGFCPQHNVALGYMNCREHLVFFGALRGMSMADAERKADEILERVNLTDKSEEVLSNLSGGMKRRLCLANAIIGRTKLLILDEPTSGLDPESRRDIWDVLLKLKKDHTILITTHFMEEADVLGDWIAIMENGELIAFGTSIFLKHHYGKGYTLKLLKRNDFKRSQVMATIEDHVGRVVERPAVESLFAVTLPYSYIDAYAALLKELEDNRDELGIDSISITNATLEEVFLNSSSHNKALEVEASIDVPDAPITSRSASFVREPTSPQKYERITLPSTLQMRAIAYKKLLHIRRNLHMYGIMSALPVAVTILCFLFSGGYYRTEYDSIALHHGSIKRPFAVIVVNGNDRPVDLKNGSFFRGLELIVTEDVDVDGFLMAEAAKDRTRYHDQLVAAIEFNVSEHKLKVLHNNNLLHSSGIAINLASNLLLHYYGYPEADVTAKNSPSNRRLQVDSFAPYLFTEAISLSFMLYILQYLQLPYLEASTGFKQLHNVNRYLYWGTTLAFDFALHVIICLLVFVFALNMDRESVFSRYEHGQIVGILILYGLVALLVIYIVSQCVDKMDTAVTCMSYLMLIGVCGVFLLSDGADKIRENDGLILLLHPIPEFALKHSLRVVYENQKVSKIQALVRQNTFGGNPTWDGIQPLSLTYLYVVVPIMVIIFALLLNEFIENIYRRQALVTRKVRMSATLKVILSCGTKIRARKAIDQPDSNYELRHEVDDDVDAENKMVDQLITNEQPPFSPHTIAVHNLKKRYLDLPAVRGISFAVKRGECFGLLGMNGAGKTSTFQMITQNLPITDGTIYLNEQNVRSSHSKNYRAQYGYCPQGDSLLDFMTPYELVKYTALMKDIKTPDNFISMWLTDLDILSFAHSRTNECSGGTKRKVNTVLAMLGNPSIVFLDEPTTGVDPKSRHYVWSRIKALQRHDQTIILTSHSMDECEELCNRLSIMVDGQLRCIGFIQRLKEKYGKGFNLLLKLHGNDPAATCALIQTIQAQFHPCELKEEHDGILKFLVREPILLSELFSGITAIKHDHASLVQSFSINETSLEDIFLNFRPPTGESRACQLVDVV</sequence>
<dbReference type="PANTHER" id="PTHR19229:SF250">
    <property type="entry name" value="ABC TRANSPORTER DOMAIN-CONTAINING PROTEIN-RELATED"/>
    <property type="match status" value="1"/>
</dbReference>
<evidence type="ECO:0000313" key="9">
    <source>
        <dbReference type="EMBL" id="CAG6457217.1"/>
    </source>
</evidence>
<keyword evidence="2 7" id="KW-0812">Transmembrane</keyword>
<keyword evidence="5 7" id="KW-1133">Transmembrane helix</keyword>
<feature type="transmembrane region" description="Helical" evidence="7">
    <location>
        <begin position="28"/>
        <end position="48"/>
    </location>
</feature>
<dbReference type="Gene3D" id="3.40.50.300">
    <property type="entry name" value="P-loop containing nucleotide triphosphate hydrolases"/>
    <property type="match status" value="2"/>
</dbReference>
<dbReference type="Pfam" id="PF00005">
    <property type="entry name" value="ABC_tran"/>
    <property type="match status" value="2"/>
</dbReference>
<keyword evidence="4 9" id="KW-0067">ATP-binding</keyword>
<keyword evidence="6 7" id="KW-0472">Membrane</keyword>
<feature type="transmembrane region" description="Helical" evidence="7">
    <location>
        <begin position="1210"/>
        <end position="1228"/>
    </location>
</feature>
<dbReference type="EMBL" id="HBUE01032425">
    <property type="protein sequence ID" value="CAG6457217.1"/>
    <property type="molecule type" value="Transcribed_RNA"/>
</dbReference>
<dbReference type="PROSITE" id="PS50893">
    <property type="entry name" value="ABC_TRANSPORTER_2"/>
    <property type="match status" value="2"/>
</dbReference>
<dbReference type="InterPro" id="IPR027417">
    <property type="entry name" value="P-loop_NTPase"/>
</dbReference>
<feature type="transmembrane region" description="Helical" evidence="7">
    <location>
        <begin position="363"/>
        <end position="379"/>
    </location>
</feature>
<dbReference type="InterPro" id="IPR017871">
    <property type="entry name" value="ABC_transporter-like_CS"/>
</dbReference>
<evidence type="ECO:0000259" key="8">
    <source>
        <dbReference type="PROSITE" id="PS50893"/>
    </source>
</evidence>
<feature type="domain" description="ABC transporter" evidence="8">
    <location>
        <begin position="1308"/>
        <end position="1537"/>
    </location>
</feature>
<dbReference type="InterPro" id="IPR026082">
    <property type="entry name" value="ABCA"/>
</dbReference>
<dbReference type="GO" id="GO:0016887">
    <property type="term" value="F:ATP hydrolysis activity"/>
    <property type="evidence" value="ECO:0007669"/>
    <property type="project" value="InterPro"/>
</dbReference>
<evidence type="ECO:0000256" key="2">
    <source>
        <dbReference type="ARBA" id="ARBA00022692"/>
    </source>
</evidence>
<evidence type="ECO:0000256" key="3">
    <source>
        <dbReference type="ARBA" id="ARBA00022741"/>
    </source>
</evidence>
<dbReference type="PROSITE" id="PS00211">
    <property type="entry name" value="ABC_TRANSPORTER_1"/>
    <property type="match status" value="1"/>
</dbReference>
<dbReference type="GO" id="GO:0005524">
    <property type="term" value="F:ATP binding"/>
    <property type="evidence" value="ECO:0007669"/>
    <property type="project" value="UniProtKB-KW"/>
</dbReference>
<feature type="transmembrane region" description="Helical" evidence="7">
    <location>
        <begin position="1125"/>
        <end position="1146"/>
    </location>
</feature>
<evidence type="ECO:0000256" key="6">
    <source>
        <dbReference type="ARBA" id="ARBA00023136"/>
    </source>
</evidence>
<proteinExistence type="predicted"/>
<feature type="transmembrane region" description="Helical" evidence="7">
    <location>
        <begin position="1058"/>
        <end position="1086"/>
    </location>
</feature>
<comment type="subcellular location">
    <subcellularLocation>
        <location evidence="1">Membrane</location>
        <topology evidence="1">Multi-pass membrane protein</topology>
    </subcellularLocation>
</comment>
<feature type="transmembrane region" description="Helical" evidence="7">
    <location>
        <begin position="277"/>
        <end position="301"/>
    </location>
</feature>